<dbReference type="Pfam" id="PF01053">
    <property type="entry name" value="Cys_Met_Meta_PP"/>
    <property type="match status" value="1"/>
</dbReference>
<dbReference type="GO" id="GO:0071269">
    <property type="term" value="P:L-homocysteine biosynthetic process"/>
    <property type="evidence" value="ECO:0007669"/>
    <property type="project" value="TreeGrafter"/>
</dbReference>
<comment type="similarity">
    <text evidence="2 10">Belongs to the trans-sulfuration enzymes family.</text>
</comment>
<sequence length="447" mass="46945">MSGLGFETRQVHAGAIVDAEAGARVTPIYQSAGYVFDSFDDGVERFAGRSARRAYSRNDNPTNVVAARRIADLEGGVDGVLVASGQAAIAMALSALAQAGDHILTTDRLYEGTREMIRGALRRQGLEFEALPIDADEDAWVAAVRPSTRAIYAESIANPLGEVVDLALLGRVSARTGVPLVVDNTVATPYLCRPVEHGAAVVIHSTSKWLGGHGSVIGGAIVDGGGFDWTAAAARFPHLHEPRPHGAPSFAERFGAAAYSAYLRSVVVLEHGPTVPPSSTFLLLHGIETLSLRMERHVANAVAVADALQDHPAVARVHYPGRADGQAERVARLLPDGAGSIVSIDLAGGRDAARTFLDGLRLVSQMTHIGDVRTLAIHTGSTIHGKLDDAERAGLGITEGLVRISVGIELVDDIVADLEQALDAVLAAGERTATRRSAAAQLEAVHP</sequence>
<evidence type="ECO:0000256" key="10">
    <source>
        <dbReference type="RuleBase" id="RU362118"/>
    </source>
</evidence>
<keyword evidence="12" id="KW-1185">Reference proteome</keyword>
<dbReference type="OrthoDB" id="9780685at2"/>
<dbReference type="InterPro" id="IPR006235">
    <property type="entry name" value="OAc-hSer/O-AcSer_sulfhydrylase"/>
</dbReference>
<comment type="caution">
    <text evidence="11">The sequence shown here is derived from an EMBL/GenBank/DDBJ whole genome shotgun (WGS) entry which is preliminary data.</text>
</comment>
<dbReference type="GO" id="GO:0018826">
    <property type="term" value="F:methionine gamma-lyase activity"/>
    <property type="evidence" value="ECO:0007669"/>
    <property type="project" value="UniProtKB-EC"/>
</dbReference>
<accession>A0A3N2AV00</accession>
<dbReference type="GO" id="GO:0006535">
    <property type="term" value="P:cysteine biosynthetic process from serine"/>
    <property type="evidence" value="ECO:0007669"/>
    <property type="project" value="TreeGrafter"/>
</dbReference>
<dbReference type="FunFam" id="3.40.640.10:FF:000046">
    <property type="entry name" value="Cystathionine gamma-lyase"/>
    <property type="match status" value="1"/>
</dbReference>
<dbReference type="InterPro" id="IPR000277">
    <property type="entry name" value="Cys/Met-Metab_PyrdxlP-dep_enz"/>
</dbReference>
<dbReference type="Gene3D" id="3.40.640.10">
    <property type="entry name" value="Type I PLP-dependent aspartate aminotransferase-like (Major domain)"/>
    <property type="match status" value="1"/>
</dbReference>
<evidence type="ECO:0000256" key="3">
    <source>
        <dbReference type="ARBA" id="ARBA00022679"/>
    </source>
</evidence>
<evidence type="ECO:0000256" key="9">
    <source>
        <dbReference type="PIRSR" id="PIRSR001434-2"/>
    </source>
</evidence>
<dbReference type="RefSeq" id="WP_123697799.1">
    <property type="nucleotide sequence ID" value="NZ_RKHJ01000001.1"/>
</dbReference>
<dbReference type="GO" id="GO:0030170">
    <property type="term" value="F:pyridoxal phosphate binding"/>
    <property type="evidence" value="ECO:0007669"/>
    <property type="project" value="InterPro"/>
</dbReference>
<dbReference type="Proteomes" id="UP000275456">
    <property type="component" value="Unassembled WGS sequence"/>
</dbReference>
<evidence type="ECO:0000256" key="5">
    <source>
        <dbReference type="ARBA" id="ARBA00047175"/>
    </source>
</evidence>
<dbReference type="InterPro" id="IPR015421">
    <property type="entry name" value="PyrdxlP-dep_Trfase_major"/>
</dbReference>
<dbReference type="AlphaFoldDB" id="A0A3N2AV00"/>
<dbReference type="InterPro" id="IPR015422">
    <property type="entry name" value="PyrdxlP-dep_Trfase_small"/>
</dbReference>
<dbReference type="GO" id="GO:0005737">
    <property type="term" value="C:cytoplasm"/>
    <property type="evidence" value="ECO:0007669"/>
    <property type="project" value="TreeGrafter"/>
</dbReference>
<dbReference type="GO" id="GO:0047982">
    <property type="term" value="F:homocysteine desulfhydrase activity"/>
    <property type="evidence" value="ECO:0007669"/>
    <property type="project" value="UniProtKB-EC"/>
</dbReference>
<dbReference type="InterPro" id="IPR015424">
    <property type="entry name" value="PyrdxlP-dep_Trfase"/>
</dbReference>
<dbReference type="PANTHER" id="PTHR43797">
    <property type="entry name" value="HOMOCYSTEINE/CYSTEINE SYNTHASE"/>
    <property type="match status" value="1"/>
</dbReference>
<evidence type="ECO:0000256" key="4">
    <source>
        <dbReference type="ARBA" id="ARBA00022898"/>
    </source>
</evidence>
<organism evidence="11 12">
    <name type="scientific">Agrococcus jenensis</name>
    <dbReference type="NCBI Taxonomy" id="46353"/>
    <lineage>
        <taxon>Bacteria</taxon>
        <taxon>Bacillati</taxon>
        <taxon>Actinomycetota</taxon>
        <taxon>Actinomycetes</taxon>
        <taxon>Micrococcales</taxon>
        <taxon>Microbacteriaceae</taxon>
        <taxon>Agrococcus</taxon>
    </lineage>
</organism>
<evidence type="ECO:0000313" key="12">
    <source>
        <dbReference type="Proteomes" id="UP000275456"/>
    </source>
</evidence>
<reference evidence="11 12" key="1">
    <citation type="submission" date="2018-11" db="EMBL/GenBank/DDBJ databases">
        <title>Sequencing the genomes of 1000 actinobacteria strains.</title>
        <authorList>
            <person name="Klenk H.-P."/>
        </authorList>
    </citation>
    <scope>NUCLEOTIDE SEQUENCE [LARGE SCALE GENOMIC DNA]</scope>
    <source>
        <strain evidence="11 12">DSM 9580</strain>
    </source>
</reference>
<dbReference type="EC" id="4.4.1.2" evidence="5"/>
<dbReference type="GO" id="GO:0004124">
    <property type="term" value="F:cysteine synthase activity"/>
    <property type="evidence" value="ECO:0007669"/>
    <property type="project" value="TreeGrafter"/>
</dbReference>
<keyword evidence="11" id="KW-0456">Lyase</keyword>
<comment type="catalytic activity">
    <reaction evidence="7">
        <text>L-homocysteine + H2O = 2-oxobutanoate + hydrogen sulfide + NH4(+) + H(+)</text>
        <dbReference type="Rhea" id="RHEA:14501"/>
        <dbReference type="ChEBI" id="CHEBI:15377"/>
        <dbReference type="ChEBI" id="CHEBI:15378"/>
        <dbReference type="ChEBI" id="CHEBI:16763"/>
        <dbReference type="ChEBI" id="CHEBI:28938"/>
        <dbReference type="ChEBI" id="CHEBI:29919"/>
        <dbReference type="ChEBI" id="CHEBI:58199"/>
        <dbReference type="EC" id="4.4.1.2"/>
    </reaction>
    <physiologicalReaction direction="left-to-right" evidence="7">
        <dbReference type="Rhea" id="RHEA:14502"/>
    </physiologicalReaction>
</comment>
<proteinExistence type="inferred from homology"/>
<keyword evidence="4 9" id="KW-0663">Pyridoxal phosphate</keyword>
<evidence type="ECO:0000256" key="8">
    <source>
        <dbReference type="ARBA" id="ARBA00052699"/>
    </source>
</evidence>
<evidence type="ECO:0000256" key="1">
    <source>
        <dbReference type="ARBA" id="ARBA00001933"/>
    </source>
</evidence>
<evidence type="ECO:0000256" key="7">
    <source>
        <dbReference type="ARBA" id="ARBA00048780"/>
    </source>
</evidence>
<evidence type="ECO:0000256" key="2">
    <source>
        <dbReference type="ARBA" id="ARBA00009077"/>
    </source>
</evidence>
<dbReference type="PANTHER" id="PTHR43797:SF2">
    <property type="entry name" value="HOMOCYSTEINE_CYSTEINE SYNTHASE"/>
    <property type="match status" value="1"/>
</dbReference>
<evidence type="ECO:0000256" key="6">
    <source>
        <dbReference type="ARBA" id="ARBA00047199"/>
    </source>
</evidence>
<name>A0A3N2AV00_9MICO</name>
<protein>
    <recommendedName>
        <fullName evidence="5">homocysteine desulfhydrase</fullName>
        <ecNumber evidence="5">4.4.1.2</ecNumber>
    </recommendedName>
    <alternativeName>
        <fullName evidence="6">Homocysteine desulfhydrase</fullName>
    </alternativeName>
</protein>
<gene>
    <name evidence="11" type="ORF">EDD26_2258</name>
</gene>
<dbReference type="GO" id="GO:0003961">
    <property type="term" value="F:O-acetylhomoserine aminocarboxypropyltransferase activity"/>
    <property type="evidence" value="ECO:0007669"/>
    <property type="project" value="TreeGrafter"/>
</dbReference>
<dbReference type="Gene3D" id="3.90.1150.10">
    <property type="entry name" value="Aspartate Aminotransferase, domain 1"/>
    <property type="match status" value="1"/>
</dbReference>
<feature type="modified residue" description="N6-(pyridoxal phosphate)lysine" evidence="9">
    <location>
        <position position="208"/>
    </location>
</feature>
<comment type="catalytic activity">
    <reaction evidence="8">
        <text>L-methionine + H2O = methanethiol + 2-oxobutanoate + NH4(+)</text>
        <dbReference type="Rhea" id="RHEA:23800"/>
        <dbReference type="ChEBI" id="CHEBI:15377"/>
        <dbReference type="ChEBI" id="CHEBI:16007"/>
        <dbReference type="ChEBI" id="CHEBI:16763"/>
        <dbReference type="ChEBI" id="CHEBI:28938"/>
        <dbReference type="ChEBI" id="CHEBI:57844"/>
        <dbReference type="EC" id="4.4.1.11"/>
    </reaction>
    <physiologicalReaction direction="left-to-right" evidence="8">
        <dbReference type="Rhea" id="RHEA:23801"/>
    </physiologicalReaction>
</comment>
<keyword evidence="3" id="KW-0808">Transferase</keyword>
<dbReference type="EMBL" id="RKHJ01000001">
    <property type="protein sequence ID" value="ROR66863.1"/>
    <property type="molecule type" value="Genomic_DNA"/>
</dbReference>
<dbReference type="SUPFAM" id="SSF53383">
    <property type="entry name" value="PLP-dependent transferases"/>
    <property type="match status" value="1"/>
</dbReference>
<evidence type="ECO:0000313" key="11">
    <source>
        <dbReference type="EMBL" id="ROR66863.1"/>
    </source>
</evidence>
<comment type="cofactor">
    <cofactor evidence="1 10">
        <name>pyridoxal 5'-phosphate</name>
        <dbReference type="ChEBI" id="CHEBI:597326"/>
    </cofactor>
</comment>
<dbReference type="PIRSF" id="PIRSF001434">
    <property type="entry name" value="CGS"/>
    <property type="match status" value="1"/>
</dbReference>
<dbReference type="GO" id="GO:0019346">
    <property type="term" value="P:transsulfuration"/>
    <property type="evidence" value="ECO:0007669"/>
    <property type="project" value="InterPro"/>
</dbReference>